<dbReference type="OrthoDB" id="506494at2759"/>
<dbReference type="GO" id="GO:0006595">
    <property type="term" value="P:polyamine metabolic process"/>
    <property type="evidence" value="ECO:0007669"/>
    <property type="project" value="EnsemblPlants"/>
</dbReference>
<accession>A0A1R3L7H8</accession>
<evidence type="ECO:0000256" key="3">
    <source>
        <dbReference type="ARBA" id="ARBA00022454"/>
    </source>
</evidence>
<keyword evidence="4" id="KW-0132">Cell division</keyword>
<dbReference type="Gramene" id="ONK55579">
    <property type="protein sequence ID" value="ONK55579"/>
    <property type="gene ID" value="A4U43_UnF1440"/>
</dbReference>
<dbReference type="EMBL" id="KV863371">
    <property type="protein sequence ID" value="ONK55579.1"/>
    <property type="molecule type" value="Genomic_DNA"/>
</dbReference>
<evidence type="ECO:0000256" key="10">
    <source>
        <dbReference type="SAM" id="Coils"/>
    </source>
</evidence>
<keyword evidence="9" id="KW-0137">Centromere</keyword>
<dbReference type="GO" id="GO:0010336">
    <property type="term" value="P:gibberellic acid homeostasis"/>
    <property type="evidence" value="ECO:0007669"/>
    <property type="project" value="EnsemblPlants"/>
</dbReference>
<dbReference type="GO" id="GO:0034501">
    <property type="term" value="P:protein localization to kinetochore"/>
    <property type="evidence" value="ECO:0007669"/>
    <property type="project" value="EnsemblPlants"/>
</dbReference>
<dbReference type="GO" id="GO:0051301">
    <property type="term" value="P:cell division"/>
    <property type="evidence" value="ECO:0007669"/>
    <property type="project" value="UniProtKB-KW"/>
</dbReference>
<feature type="coiled-coil region" evidence="10">
    <location>
        <begin position="121"/>
        <end position="148"/>
    </location>
</feature>
<evidence type="ECO:0000256" key="1">
    <source>
        <dbReference type="ARBA" id="ARBA00004123"/>
    </source>
</evidence>
<evidence type="ECO:0000256" key="2">
    <source>
        <dbReference type="ARBA" id="ARBA00004629"/>
    </source>
</evidence>
<dbReference type="GO" id="GO:0007000">
    <property type="term" value="P:nucleolus organization"/>
    <property type="evidence" value="ECO:0007669"/>
    <property type="project" value="EnsemblPlants"/>
</dbReference>
<dbReference type="AlphaFoldDB" id="A0A1R3L7H8"/>
<evidence type="ECO:0000256" key="5">
    <source>
        <dbReference type="ARBA" id="ARBA00022776"/>
    </source>
</evidence>
<keyword evidence="10" id="KW-0175">Coiled coil</keyword>
<sequence>MAPANESAPASSRYSNLKKSFHLGARSLLTAFSKEDVDKVFSTFTEAERERLYRMIIQVIKSLHENIEDEFESICQETQVGAVLDKIEQLIEEQNLDILSTDRKNIDDVKEKISRAKLDEVKYLTNLLEKAEEQNNIMSARIRSLKERQQDQAVTADVVEKFKSWTSSYGGCH</sequence>
<dbReference type="PANTHER" id="PTHR15459">
    <property type="entry name" value="POLYAMINE-MODULATED FACTOR 1"/>
    <property type="match status" value="1"/>
</dbReference>
<keyword evidence="6" id="KW-0995">Kinetochore</keyword>
<dbReference type="Proteomes" id="UP000243459">
    <property type="component" value="Unassembled WGS sequence"/>
</dbReference>
<comment type="subcellular location">
    <subcellularLocation>
        <location evidence="2">Chromosome</location>
        <location evidence="2">Centromere</location>
        <location evidence="2">Kinetochore</location>
    </subcellularLocation>
    <subcellularLocation>
        <location evidence="1">Nucleus</location>
    </subcellularLocation>
</comment>
<reference evidence="12" key="1">
    <citation type="journal article" date="2017" name="Nat. Commun.">
        <title>The asparagus genome sheds light on the origin and evolution of a young Y chromosome.</title>
        <authorList>
            <person name="Harkess A."/>
            <person name="Zhou J."/>
            <person name="Xu C."/>
            <person name="Bowers J.E."/>
            <person name="Van der Hulst R."/>
            <person name="Ayyampalayam S."/>
            <person name="Mercati F."/>
            <person name="Riccardi P."/>
            <person name="McKain M.R."/>
            <person name="Kakrana A."/>
            <person name="Tang H."/>
            <person name="Ray J."/>
            <person name="Groenendijk J."/>
            <person name="Arikit S."/>
            <person name="Mathioni S.M."/>
            <person name="Nakano M."/>
            <person name="Shan H."/>
            <person name="Telgmann-Rauber A."/>
            <person name="Kanno A."/>
            <person name="Yue Z."/>
            <person name="Chen H."/>
            <person name="Li W."/>
            <person name="Chen Y."/>
            <person name="Xu X."/>
            <person name="Zhang Y."/>
            <person name="Luo S."/>
            <person name="Chen H."/>
            <person name="Gao J."/>
            <person name="Mao Z."/>
            <person name="Pires J.C."/>
            <person name="Luo M."/>
            <person name="Kudrna D."/>
            <person name="Wing R.A."/>
            <person name="Meyers B.C."/>
            <person name="Yi K."/>
            <person name="Kong H."/>
            <person name="Lavrijsen P."/>
            <person name="Sunseri F."/>
            <person name="Falavigna A."/>
            <person name="Ye Y."/>
            <person name="Leebens-Mack J.H."/>
            <person name="Chen G."/>
        </authorList>
    </citation>
    <scope>NUCLEOTIDE SEQUENCE [LARGE SCALE GENOMIC DNA]</scope>
    <source>
        <strain evidence="12">cv. DH0086</strain>
    </source>
</reference>
<proteinExistence type="predicted"/>
<dbReference type="GO" id="GO:0000444">
    <property type="term" value="C:MIS12/MIND type complex"/>
    <property type="evidence" value="ECO:0007669"/>
    <property type="project" value="InterPro"/>
</dbReference>
<dbReference type="InterPro" id="IPR007128">
    <property type="entry name" value="PMF1/Nnf1"/>
</dbReference>
<evidence type="ECO:0000256" key="9">
    <source>
        <dbReference type="ARBA" id="ARBA00023328"/>
    </source>
</evidence>
<evidence type="ECO:0000313" key="12">
    <source>
        <dbReference type="Proteomes" id="UP000243459"/>
    </source>
</evidence>
<keyword evidence="7" id="KW-0539">Nucleus</keyword>
<keyword evidence="8" id="KW-0131">Cell cycle</keyword>
<dbReference type="PANTHER" id="PTHR15459:SF3">
    <property type="entry name" value="POLYAMINE-MODULATED FACTOR 1"/>
    <property type="match status" value="1"/>
</dbReference>
<name>A0A1R3L7H8_ASPOF</name>
<keyword evidence="12" id="KW-1185">Reference proteome</keyword>
<protein>
    <submittedName>
        <fullName evidence="11">Uncharacterized protein</fullName>
    </submittedName>
</protein>
<gene>
    <name evidence="11" type="ORF">A4U43_UnF1440</name>
</gene>
<keyword evidence="5" id="KW-0498">Mitosis</keyword>
<dbReference type="Pfam" id="PF03980">
    <property type="entry name" value="Nnf1"/>
    <property type="match status" value="1"/>
</dbReference>
<dbReference type="OMA" id="KKNEIHY"/>
<dbReference type="GO" id="GO:0007059">
    <property type="term" value="P:chromosome segregation"/>
    <property type="evidence" value="ECO:0007669"/>
    <property type="project" value="EnsemblPlants"/>
</dbReference>
<evidence type="ECO:0000313" key="11">
    <source>
        <dbReference type="EMBL" id="ONK55579.1"/>
    </source>
</evidence>
<evidence type="ECO:0000256" key="7">
    <source>
        <dbReference type="ARBA" id="ARBA00023242"/>
    </source>
</evidence>
<evidence type="ECO:0000256" key="8">
    <source>
        <dbReference type="ARBA" id="ARBA00023306"/>
    </source>
</evidence>
<organism evidence="11 12">
    <name type="scientific">Asparagus officinalis</name>
    <name type="common">Garden asparagus</name>
    <dbReference type="NCBI Taxonomy" id="4686"/>
    <lineage>
        <taxon>Eukaryota</taxon>
        <taxon>Viridiplantae</taxon>
        <taxon>Streptophyta</taxon>
        <taxon>Embryophyta</taxon>
        <taxon>Tracheophyta</taxon>
        <taxon>Spermatophyta</taxon>
        <taxon>Magnoliopsida</taxon>
        <taxon>Liliopsida</taxon>
        <taxon>Asparagales</taxon>
        <taxon>Asparagaceae</taxon>
        <taxon>Asparagoideae</taxon>
        <taxon>Asparagus</taxon>
    </lineage>
</organism>
<keyword evidence="3" id="KW-0158">Chromosome</keyword>
<dbReference type="GO" id="GO:0005634">
    <property type="term" value="C:nucleus"/>
    <property type="evidence" value="ECO:0007669"/>
    <property type="project" value="UniProtKB-SubCell"/>
</dbReference>
<evidence type="ECO:0000256" key="6">
    <source>
        <dbReference type="ARBA" id="ARBA00022838"/>
    </source>
</evidence>
<evidence type="ECO:0000256" key="4">
    <source>
        <dbReference type="ARBA" id="ARBA00022618"/>
    </source>
</evidence>
<dbReference type="GO" id="GO:0043515">
    <property type="term" value="F:kinetochore binding"/>
    <property type="evidence" value="ECO:0007669"/>
    <property type="project" value="EnsemblPlants"/>
</dbReference>